<dbReference type="PANTHER" id="PTHR31669">
    <property type="entry name" value="PROTEIN FAR1-RELATED SEQUENCE 10-RELATED"/>
    <property type="match status" value="1"/>
</dbReference>
<comment type="similarity">
    <text evidence="1">Belongs to the FHY3/FAR1 family.</text>
</comment>
<dbReference type="GO" id="GO:0006355">
    <property type="term" value="P:regulation of DNA-templated transcription"/>
    <property type="evidence" value="ECO:0007669"/>
    <property type="project" value="UniProtKB-UniRule"/>
</dbReference>
<evidence type="ECO:0000256" key="1">
    <source>
        <dbReference type="RuleBase" id="RU367018"/>
    </source>
</evidence>
<comment type="subcellular location">
    <subcellularLocation>
        <location evidence="1">Nucleus</location>
    </subcellularLocation>
</comment>
<feature type="non-terminal residue" evidence="4">
    <location>
        <position position="421"/>
    </location>
</feature>
<sequence>CEDQLMEFSNLGNTIHDGATSSRVDSCDLEIFDGEPYENEQNQQFQQEETTQVESAIDEPYLGQEFPNIKAKNFYNIYAFKTRFSVRKQTHYKAKKLDGMITTMMYTCSKEGKSKPRTSARGDEGASQANRTPQKEFPFKRTQCKAQLRLKMVEEHFHITNNVIFSSERRWNAKYSLHVKRHNLIIDEFESRWTAMVEQYDLHDNNHLCLLWSCHHQWAPVYFWDKFFANRSTSQHSEGMNALLRIHLNSHTSIYKFVIQFEKLVASRYEKENEEEFKTKDGEATLWTLDPIEEQAREIYTKNVFADFRDQLKALTSYRLIELEKNVYKVFTLSKPSISNQKIYSYVVFMDEAEEKNFVCSCTQGDAFCRNALYSFQEKESLSGSSHPLRRSQKSQELAQIVKKRLIKILMQEIKDAAYSK</sequence>
<dbReference type="Pfam" id="PF03101">
    <property type="entry name" value="FAR1"/>
    <property type="match status" value="1"/>
</dbReference>
<dbReference type="PANTHER" id="PTHR31669:SF283">
    <property type="entry name" value="PROTEIN FAR1-RELATED SEQUENCE"/>
    <property type="match status" value="1"/>
</dbReference>
<dbReference type="GO" id="GO:0005634">
    <property type="term" value="C:nucleus"/>
    <property type="evidence" value="ECO:0007669"/>
    <property type="project" value="UniProtKB-SubCell"/>
</dbReference>
<protein>
    <recommendedName>
        <fullName evidence="1">Protein FAR1-RELATED SEQUENCE</fullName>
    </recommendedName>
</protein>
<keyword evidence="1" id="KW-0479">Metal-binding</keyword>
<evidence type="ECO:0000313" key="4">
    <source>
        <dbReference type="EMBL" id="OAY81357.1"/>
    </source>
</evidence>
<comment type="caution">
    <text evidence="4">The sequence shown here is derived from an EMBL/GenBank/DDBJ whole genome shotgun (WGS) entry which is preliminary data.</text>
</comment>
<feature type="region of interest" description="Disordered" evidence="2">
    <location>
        <begin position="108"/>
        <end position="137"/>
    </location>
</feature>
<accession>A0A199VVT9</accession>
<keyword evidence="1" id="KW-0862">Zinc</keyword>
<dbReference type="GO" id="GO:0008270">
    <property type="term" value="F:zinc ion binding"/>
    <property type="evidence" value="ECO:0007669"/>
    <property type="project" value="UniProtKB-UniRule"/>
</dbReference>
<reference evidence="4 5" key="1">
    <citation type="journal article" date="2016" name="DNA Res.">
        <title>The draft genome of MD-2 pineapple using hybrid error correction of long reads.</title>
        <authorList>
            <person name="Redwan R.M."/>
            <person name="Saidin A."/>
            <person name="Kumar S.V."/>
        </authorList>
    </citation>
    <scope>NUCLEOTIDE SEQUENCE [LARGE SCALE GENOMIC DNA]</scope>
    <source>
        <strain evidence="5">cv. MD2</strain>
        <tissue evidence="4">Leaf</tissue>
    </source>
</reference>
<dbReference type="STRING" id="4615.A0A199VVT9"/>
<feature type="domain" description="FAR1" evidence="3">
    <location>
        <begin position="73"/>
        <end position="159"/>
    </location>
</feature>
<dbReference type="AlphaFoldDB" id="A0A199VVT9"/>
<evidence type="ECO:0000256" key="2">
    <source>
        <dbReference type="SAM" id="MobiDB-lite"/>
    </source>
</evidence>
<organism evidence="4 5">
    <name type="scientific">Ananas comosus</name>
    <name type="common">Pineapple</name>
    <name type="synonym">Ananas ananas</name>
    <dbReference type="NCBI Taxonomy" id="4615"/>
    <lineage>
        <taxon>Eukaryota</taxon>
        <taxon>Viridiplantae</taxon>
        <taxon>Streptophyta</taxon>
        <taxon>Embryophyta</taxon>
        <taxon>Tracheophyta</taxon>
        <taxon>Spermatophyta</taxon>
        <taxon>Magnoliopsida</taxon>
        <taxon>Liliopsida</taxon>
        <taxon>Poales</taxon>
        <taxon>Bromeliaceae</taxon>
        <taxon>Bromelioideae</taxon>
        <taxon>Ananas</taxon>
    </lineage>
</organism>
<evidence type="ECO:0000259" key="3">
    <source>
        <dbReference type="Pfam" id="PF03101"/>
    </source>
</evidence>
<comment type="function">
    <text evidence="1">Putative transcription activator involved in regulating light control of development.</text>
</comment>
<keyword evidence="1" id="KW-0863">Zinc-finger</keyword>
<evidence type="ECO:0000313" key="5">
    <source>
        <dbReference type="Proteomes" id="UP000092600"/>
    </source>
</evidence>
<dbReference type="InterPro" id="IPR031052">
    <property type="entry name" value="FHY3/FAR1"/>
</dbReference>
<feature type="compositionally biased region" description="Basic and acidic residues" evidence="2">
    <location>
        <begin position="110"/>
        <end position="124"/>
    </location>
</feature>
<keyword evidence="1" id="KW-0539">Nucleus</keyword>
<name>A0A199VVT9_ANACO</name>
<dbReference type="Proteomes" id="UP000092600">
    <property type="component" value="Unassembled WGS sequence"/>
</dbReference>
<feature type="non-terminal residue" evidence="4">
    <location>
        <position position="1"/>
    </location>
</feature>
<proteinExistence type="inferred from homology"/>
<dbReference type="InterPro" id="IPR004330">
    <property type="entry name" value="FAR1_DNA_bnd_dom"/>
</dbReference>
<gene>
    <name evidence="4" type="ORF">ACMD2_13359</name>
</gene>
<dbReference type="EMBL" id="LSRQ01000677">
    <property type="protein sequence ID" value="OAY81357.1"/>
    <property type="molecule type" value="Genomic_DNA"/>
</dbReference>